<dbReference type="RefSeq" id="WP_310268096.1">
    <property type="nucleotide sequence ID" value="NZ_JAVDXU010000003.1"/>
</dbReference>
<evidence type="ECO:0000313" key="2">
    <source>
        <dbReference type="Proteomes" id="UP001180453"/>
    </source>
</evidence>
<dbReference type="SUPFAM" id="SSF48452">
    <property type="entry name" value="TPR-like"/>
    <property type="match status" value="1"/>
</dbReference>
<dbReference type="EMBL" id="JAVDXU010000003">
    <property type="protein sequence ID" value="MDR7271233.1"/>
    <property type="molecule type" value="Genomic_DNA"/>
</dbReference>
<proteinExistence type="predicted"/>
<dbReference type="InterPro" id="IPR011990">
    <property type="entry name" value="TPR-like_helical_dom_sf"/>
</dbReference>
<gene>
    <name evidence="1" type="ORF">J2X20_003901</name>
</gene>
<organism evidence="1 2">
    <name type="scientific">Roseateles saccharophilus</name>
    <name type="common">Pseudomonas saccharophila</name>
    <dbReference type="NCBI Taxonomy" id="304"/>
    <lineage>
        <taxon>Bacteria</taxon>
        <taxon>Pseudomonadati</taxon>
        <taxon>Pseudomonadota</taxon>
        <taxon>Betaproteobacteria</taxon>
        <taxon>Burkholderiales</taxon>
        <taxon>Sphaerotilaceae</taxon>
        <taxon>Roseateles</taxon>
    </lineage>
</organism>
<dbReference type="Proteomes" id="UP001180453">
    <property type="component" value="Unassembled WGS sequence"/>
</dbReference>
<evidence type="ECO:0000313" key="1">
    <source>
        <dbReference type="EMBL" id="MDR7271233.1"/>
    </source>
</evidence>
<sequence length="212" mass="22449">MSDPLSTLTQAELLALALEASRRGDSGHALVYLKEAARRSDASARALFMLGSEYAQLGLASEAKASMSRAVEQADAFPLAHFQLGMLHVVSGENAAARAAWAALDGLASGHAESYLLAFRRGMQHLMADEFDAAVQALREGVAANRANEPLNADMRRVIDAIEHLPGRQATQETAGAALPPSPLPEPLSAALDDVDAGHLFISAYTQRGKPH</sequence>
<protein>
    <submittedName>
        <fullName evidence="1">Tetratricopeptide (TPR) repeat protein</fullName>
    </submittedName>
</protein>
<dbReference type="Gene3D" id="1.25.40.10">
    <property type="entry name" value="Tetratricopeptide repeat domain"/>
    <property type="match status" value="1"/>
</dbReference>
<accession>A0ABU1YQU4</accession>
<comment type="caution">
    <text evidence="1">The sequence shown here is derived from an EMBL/GenBank/DDBJ whole genome shotgun (WGS) entry which is preliminary data.</text>
</comment>
<keyword evidence="2" id="KW-1185">Reference proteome</keyword>
<name>A0ABU1YQU4_ROSSA</name>
<reference evidence="1 2" key="1">
    <citation type="submission" date="2023-07" db="EMBL/GenBank/DDBJ databases">
        <title>Sorghum-associated microbial communities from plants grown in Nebraska, USA.</title>
        <authorList>
            <person name="Schachtman D."/>
        </authorList>
    </citation>
    <scope>NUCLEOTIDE SEQUENCE [LARGE SCALE GENOMIC DNA]</scope>
    <source>
        <strain evidence="1 2">BE314</strain>
    </source>
</reference>